<keyword evidence="1" id="KW-0676">Redox-active center</keyword>
<dbReference type="PROSITE" id="PS51352">
    <property type="entry name" value="THIOREDOXIN_2"/>
    <property type="match status" value="1"/>
</dbReference>
<evidence type="ECO:0000313" key="3">
    <source>
        <dbReference type="EMBL" id="THD74712.1"/>
    </source>
</evidence>
<evidence type="ECO:0000256" key="1">
    <source>
        <dbReference type="ARBA" id="ARBA00023284"/>
    </source>
</evidence>
<dbReference type="InterPro" id="IPR000866">
    <property type="entry name" value="AhpC/TSA"/>
</dbReference>
<dbReference type="PANTHER" id="PTHR42852:SF13">
    <property type="entry name" value="PROTEIN DIPZ"/>
    <property type="match status" value="1"/>
</dbReference>
<dbReference type="Pfam" id="PF00578">
    <property type="entry name" value="AhpC-TSA"/>
    <property type="match status" value="1"/>
</dbReference>
<gene>
    <name evidence="3" type="ORF">E7681_07000</name>
</gene>
<evidence type="ECO:0000259" key="2">
    <source>
        <dbReference type="PROSITE" id="PS51352"/>
    </source>
</evidence>
<dbReference type="InterPro" id="IPR050553">
    <property type="entry name" value="Thioredoxin_ResA/DsbE_sf"/>
</dbReference>
<dbReference type="SUPFAM" id="SSF52833">
    <property type="entry name" value="Thioredoxin-like"/>
    <property type="match status" value="1"/>
</dbReference>
<dbReference type="InterPro" id="IPR017937">
    <property type="entry name" value="Thioredoxin_CS"/>
</dbReference>
<evidence type="ECO:0000313" key="4">
    <source>
        <dbReference type="Proteomes" id="UP000306113"/>
    </source>
</evidence>
<name>A0A4V3UZ35_9RHOB</name>
<dbReference type="RefSeq" id="WP_136338567.1">
    <property type="nucleotide sequence ID" value="NZ_SSMD01000003.1"/>
</dbReference>
<dbReference type="CDD" id="cd02966">
    <property type="entry name" value="TlpA_like_family"/>
    <property type="match status" value="1"/>
</dbReference>
<dbReference type="AlphaFoldDB" id="A0A4V3UZ35"/>
<dbReference type="InterPro" id="IPR036249">
    <property type="entry name" value="Thioredoxin-like_sf"/>
</dbReference>
<dbReference type="InterPro" id="IPR013766">
    <property type="entry name" value="Thioredoxin_domain"/>
</dbReference>
<dbReference type="GO" id="GO:0015036">
    <property type="term" value="F:disulfide oxidoreductase activity"/>
    <property type="evidence" value="ECO:0007669"/>
    <property type="project" value="UniProtKB-ARBA"/>
</dbReference>
<protein>
    <submittedName>
        <fullName evidence="3">TlpA family protein disulfide reductase</fullName>
    </submittedName>
</protein>
<dbReference type="OrthoDB" id="9799347at2"/>
<dbReference type="GO" id="GO:0016209">
    <property type="term" value="F:antioxidant activity"/>
    <property type="evidence" value="ECO:0007669"/>
    <property type="project" value="InterPro"/>
</dbReference>
<dbReference type="EMBL" id="SSMD01000003">
    <property type="protein sequence ID" value="THD74712.1"/>
    <property type="molecule type" value="Genomic_DNA"/>
</dbReference>
<sequence length="177" mass="18966">MISRRGLVAGLGALCARPDFAFAEGAASAASRARPVQPPRDASLLKLTDAEGQTRPLSDWAGSVLVLPLWGPWCVPCQRELPTLSRLAAQLGPEGPTVLPLAFDWRGPNAVRKFYTRLGIDNLPVLMGDGENLKAVLDTELLPSVFVIGRDSHTLSLVSGEAVWDDAPTLSWLTSLL</sequence>
<dbReference type="PANTHER" id="PTHR42852">
    <property type="entry name" value="THIOL:DISULFIDE INTERCHANGE PROTEIN DSBE"/>
    <property type="match status" value="1"/>
</dbReference>
<organism evidence="3 4">
    <name type="scientific">Thalassobius vesicularis</name>
    <dbReference type="NCBI Taxonomy" id="1294297"/>
    <lineage>
        <taxon>Bacteria</taxon>
        <taxon>Pseudomonadati</taxon>
        <taxon>Pseudomonadota</taxon>
        <taxon>Alphaproteobacteria</taxon>
        <taxon>Rhodobacterales</taxon>
        <taxon>Roseobacteraceae</taxon>
        <taxon>Thalassovita</taxon>
    </lineage>
</organism>
<reference evidence="3 4" key="1">
    <citation type="submission" date="2019-04" db="EMBL/GenBank/DDBJ databases">
        <title>Draft genome sequence of Youngimonas vesicularis.</title>
        <authorList>
            <person name="Hameed A."/>
        </authorList>
    </citation>
    <scope>NUCLEOTIDE SEQUENCE [LARGE SCALE GENOMIC DNA]</scope>
    <source>
        <strain evidence="3 4">CC-AMW-E</strain>
    </source>
</reference>
<proteinExistence type="predicted"/>
<keyword evidence="4" id="KW-1185">Reference proteome</keyword>
<comment type="caution">
    <text evidence="3">The sequence shown here is derived from an EMBL/GenBank/DDBJ whole genome shotgun (WGS) entry which is preliminary data.</text>
</comment>
<feature type="domain" description="Thioredoxin" evidence="2">
    <location>
        <begin position="36"/>
        <end position="177"/>
    </location>
</feature>
<dbReference type="Gene3D" id="3.40.30.10">
    <property type="entry name" value="Glutaredoxin"/>
    <property type="match status" value="1"/>
</dbReference>
<dbReference type="Proteomes" id="UP000306113">
    <property type="component" value="Unassembled WGS sequence"/>
</dbReference>
<dbReference type="PROSITE" id="PS00194">
    <property type="entry name" value="THIOREDOXIN_1"/>
    <property type="match status" value="1"/>
</dbReference>
<accession>A0A4V3UZ35</accession>